<gene>
    <name evidence="1" type="ORF">O1611_g6544</name>
</gene>
<comment type="caution">
    <text evidence="1">The sequence shown here is derived from an EMBL/GenBank/DDBJ whole genome shotgun (WGS) entry which is preliminary data.</text>
</comment>
<reference evidence="1" key="1">
    <citation type="submission" date="2022-12" db="EMBL/GenBank/DDBJ databases">
        <title>Genome Sequence of Lasiodiplodia mahajangana.</title>
        <authorList>
            <person name="Buettner E."/>
        </authorList>
    </citation>
    <scope>NUCLEOTIDE SEQUENCE</scope>
    <source>
        <strain evidence="1">VT137</strain>
    </source>
</reference>
<keyword evidence="2" id="KW-1185">Reference proteome</keyword>
<dbReference type="Proteomes" id="UP001153332">
    <property type="component" value="Unassembled WGS sequence"/>
</dbReference>
<organism evidence="1 2">
    <name type="scientific">Lasiodiplodia mahajangana</name>
    <dbReference type="NCBI Taxonomy" id="1108764"/>
    <lineage>
        <taxon>Eukaryota</taxon>
        <taxon>Fungi</taxon>
        <taxon>Dikarya</taxon>
        <taxon>Ascomycota</taxon>
        <taxon>Pezizomycotina</taxon>
        <taxon>Dothideomycetes</taxon>
        <taxon>Dothideomycetes incertae sedis</taxon>
        <taxon>Botryosphaeriales</taxon>
        <taxon>Botryosphaeriaceae</taxon>
        <taxon>Lasiodiplodia</taxon>
    </lineage>
</organism>
<accession>A0ACC2JIP2</accession>
<name>A0ACC2JIP2_9PEZI</name>
<proteinExistence type="predicted"/>
<dbReference type="EMBL" id="JAPUUL010001560">
    <property type="protein sequence ID" value="KAJ8127093.1"/>
    <property type="molecule type" value="Genomic_DNA"/>
</dbReference>
<evidence type="ECO:0000313" key="1">
    <source>
        <dbReference type="EMBL" id="KAJ8127093.1"/>
    </source>
</evidence>
<sequence length="986" mass="110257">MSLPSSCPIPEPGQSASGSQTEGSEATDCIEEDPVESWYTSVGYLPRLDESTFDILEQVLSPLAMSEIKEKLYKSDKDQYYGLMERNVQMWPCESTDPFLTVFHDMKPLRESGSGVHLQDLHDEVKKHLLNEWRLDLEKAIEDMKNGLDATFQRTVMMSMLDRYRLMYSLKDGNQPILDYAVESTWNCPPMPTGALMTAKLNPQRILSRPKPDLSIAFRLRSIMGDEHLYAIPRATREIMMYEAQDSLGRRRAFHFLMIETGKTIRDTDSLNQNFNSASQSLHCLYEFFNEADRQEVECDRPCCSPSATTIPTGGREAPPAGEDTFVGLFFKEVRVFTAVIAGADISIRVHRACPASSNPALPPSKGQPPSLFPILPEYPLQFEFDELELPKGRFSRNSLVDTFEKIMVDYGIGRLRPLLQRAAVAIATKFRKRLTETGMDYELGMRHYSHGQTAPSPSARTPRAASEVARWLLVSSFDSPPADPSLTDQTTESPQEQRSNKRRNSPNRFQVRALGALKAFDRIGTPDGHAACLIQRLWRAPIYPRGQTLESAEKASAIGAPTTRLHEVDDRFRRGQLVAQTRLDEVGTFALPSCMALDGQLLRQKSLDIALGFSDGSFGTWRLHIEQRQMVQRYRHEGSSNGEIIGIAFLSPYLLTATKSVLVSLYTFDSPSPPSHHANHRDGSEADNETKKDSESEVVRESDIESFAKRGILRDKVVSPHELPNIKEENSNMGLSAPYLLTSLRSHTSRAPLALSLRNTAGSTVASIAYTFSTIWGWSLGIQELHIRPTRSRIKSPPEITTTQLAYTLPVNRTSQHMPSPPLSPARELRSVGPSTEDRSQGGPISLSYTHPYLLATLPDNTLILHLCTSSASSLSISPGIRLWGHTSGISDAEITARGKAVSVSCRGEEIRVWELEGRTNGRSIEIRPTPKTTDKGVASERAIQEHLNDQWDDRRNWVGFDDEMVIVLKESNEGRESLLVYDFT</sequence>
<protein>
    <submittedName>
        <fullName evidence="1">Uncharacterized protein</fullName>
    </submittedName>
</protein>
<evidence type="ECO:0000313" key="2">
    <source>
        <dbReference type="Proteomes" id="UP001153332"/>
    </source>
</evidence>